<gene>
    <name evidence="4" type="ORF">GMA92_05460</name>
</gene>
<dbReference type="GO" id="GO:0005976">
    <property type="term" value="P:polysaccharide metabolic process"/>
    <property type="evidence" value="ECO:0007669"/>
    <property type="project" value="TreeGrafter"/>
</dbReference>
<feature type="domain" description="Acetyl xylan esterase" evidence="3">
    <location>
        <begin position="1"/>
        <end position="312"/>
    </location>
</feature>
<evidence type="ECO:0000313" key="4">
    <source>
        <dbReference type="EMBL" id="MTK20864.1"/>
    </source>
</evidence>
<feature type="active site" description="Nucleophile" evidence="1">
    <location>
        <position position="183"/>
    </location>
</feature>
<dbReference type="InterPro" id="IPR039069">
    <property type="entry name" value="CE7"/>
</dbReference>
<evidence type="ECO:0000256" key="2">
    <source>
        <dbReference type="PIRSR" id="PIRSR639069-2"/>
    </source>
</evidence>
<evidence type="ECO:0000256" key="1">
    <source>
        <dbReference type="PIRSR" id="PIRSR639069-1"/>
    </source>
</evidence>
<feature type="active site" description="Charge relay system" evidence="1">
    <location>
        <position position="302"/>
    </location>
</feature>
<feature type="active site" description="Charge relay system" evidence="1">
    <location>
        <position position="273"/>
    </location>
</feature>
<accession>A0A9X5ANZ4</accession>
<evidence type="ECO:0000313" key="5">
    <source>
        <dbReference type="Proteomes" id="UP000487649"/>
    </source>
</evidence>
<proteinExistence type="predicted"/>
<sequence>MPMVDMPLKQLEIYDGTNPIPQDFDDFWNERILEVLNVSLNYEMNPYEIYQFETCEYYEISFIGIRGGKRYAKYIKPKSSKNVPLILQFHGYPGASRSWFEQTSFVGIGCAVIAMDCPGQGGKSEDLSKRIGTTVSGHIVAGLDGDPKQMYYVELAQDICLLCRIVEQLEGIDHTRIFANGASQGGGLALICTALNPMIKRCAALYPFLSDYERVWEMDLDQIAYEGLRYYFKWFDPLHERKEEIFTKLGYIDAQHFAHRIQVPVLLGTGLMDQICPPSTQFAVFNHLNGPKKHVIFPDYKHEEIGIFDDLLIDFFLEGSD</sequence>
<dbReference type="PANTHER" id="PTHR40111:SF1">
    <property type="entry name" value="CEPHALOSPORIN-C DEACETYLASE"/>
    <property type="match status" value="1"/>
</dbReference>
<organism evidence="4 5">
    <name type="scientific">Turicibacter sanguinis</name>
    <dbReference type="NCBI Taxonomy" id="154288"/>
    <lineage>
        <taxon>Bacteria</taxon>
        <taxon>Bacillati</taxon>
        <taxon>Bacillota</taxon>
        <taxon>Erysipelotrichia</taxon>
        <taxon>Erysipelotrichales</taxon>
        <taxon>Turicibacteraceae</taxon>
        <taxon>Turicibacter</taxon>
    </lineage>
</organism>
<dbReference type="InterPro" id="IPR029058">
    <property type="entry name" value="AB_hydrolase_fold"/>
</dbReference>
<protein>
    <submittedName>
        <fullName evidence="4">Prolyl oligopeptidase family serine peptidase</fullName>
    </submittedName>
</protein>
<dbReference type="Pfam" id="PF05448">
    <property type="entry name" value="AXE1"/>
    <property type="match status" value="1"/>
</dbReference>
<dbReference type="SUPFAM" id="SSF53474">
    <property type="entry name" value="alpha/beta-Hydrolases"/>
    <property type="match status" value="1"/>
</dbReference>
<dbReference type="Gene3D" id="3.40.50.1820">
    <property type="entry name" value="alpha/beta hydrolase"/>
    <property type="match status" value="1"/>
</dbReference>
<comment type="caution">
    <text evidence="4">The sequence shown here is derived from an EMBL/GenBank/DDBJ whole genome shotgun (WGS) entry which is preliminary data.</text>
</comment>
<dbReference type="PANTHER" id="PTHR40111">
    <property type="entry name" value="CEPHALOSPORIN-C DEACETYLASE"/>
    <property type="match status" value="1"/>
</dbReference>
<dbReference type="Proteomes" id="UP000487649">
    <property type="component" value="Unassembled WGS sequence"/>
</dbReference>
<dbReference type="EMBL" id="WMQE01000009">
    <property type="protein sequence ID" value="MTK20864.1"/>
    <property type="molecule type" value="Genomic_DNA"/>
</dbReference>
<dbReference type="InterPro" id="IPR008391">
    <property type="entry name" value="AXE1_dom"/>
</dbReference>
<reference evidence="4 5" key="1">
    <citation type="journal article" date="2019" name="Nat. Med.">
        <title>A library of human gut bacterial isolates paired with longitudinal multiomics data enables mechanistic microbiome research.</title>
        <authorList>
            <person name="Poyet M."/>
            <person name="Groussin M."/>
            <person name="Gibbons S.M."/>
            <person name="Avila-Pacheco J."/>
            <person name="Jiang X."/>
            <person name="Kearney S.M."/>
            <person name="Perrotta A.R."/>
            <person name="Berdy B."/>
            <person name="Zhao S."/>
            <person name="Lieberman T.D."/>
            <person name="Swanson P.K."/>
            <person name="Smith M."/>
            <person name="Roesemann S."/>
            <person name="Alexander J.E."/>
            <person name="Rich S.A."/>
            <person name="Livny J."/>
            <person name="Vlamakis H."/>
            <person name="Clish C."/>
            <person name="Bullock K."/>
            <person name="Deik A."/>
            <person name="Scott J."/>
            <person name="Pierce K.A."/>
            <person name="Xavier R.J."/>
            <person name="Alm E.J."/>
        </authorList>
    </citation>
    <scope>NUCLEOTIDE SEQUENCE [LARGE SCALE GENOMIC DNA]</scope>
    <source>
        <strain evidence="4 5">BIOML-A198</strain>
    </source>
</reference>
<dbReference type="RefSeq" id="WP_006785486.1">
    <property type="nucleotide sequence ID" value="NZ_JAMQUV010000018.1"/>
</dbReference>
<evidence type="ECO:0000259" key="3">
    <source>
        <dbReference type="Pfam" id="PF05448"/>
    </source>
</evidence>
<dbReference type="GO" id="GO:0052689">
    <property type="term" value="F:carboxylic ester hydrolase activity"/>
    <property type="evidence" value="ECO:0007669"/>
    <property type="project" value="TreeGrafter"/>
</dbReference>
<name>A0A9X5ANZ4_9FIRM</name>
<feature type="binding site" evidence="2">
    <location>
        <position position="92"/>
    </location>
    <ligand>
        <name>substrate</name>
    </ligand>
</feature>
<dbReference type="AlphaFoldDB" id="A0A9X5ANZ4"/>